<dbReference type="Proteomes" id="UP001214441">
    <property type="component" value="Unassembled WGS sequence"/>
</dbReference>
<organism evidence="2 3">
    <name type="scientific">Streptomyces iconiensis</name>
    <dbReference type="NCBI Taxonomy" id="1384038"/>
    <lineage>
        <taxon>Bacteria</taxon>
        <taxon>Bacillati</taxon>
        <taxon>Actinomycetota</taxon>
        <taxon>Actinomycetes</taxon>
        <taxon>Kitasatosporales</taxon>
        <taxon>Streptomycetaceae</taxon>
        <taxon>Streptomyces</taxon>
    </lineage>
</organism>
<protein>
    <submittedName>
        <fullName evidence="2">Uncharacterized protein</fullName>
    </submittedName>
</protein>
<accession>A0ABT7A662</accession>
<sequence>MIDLWPPASANGRSWTAPWASRSPSTTAAGPTPLRERAAELMPGAVLTRGAQAV</sequence>
<keyword evidence="3" id="KW-1185">Reference proteome</keyword>
<dbReference type="EMBL" id="JANCPR020000041">
    <property type="protein sequence ID" value="MDJ1136509.1"/>
    <property type="molecule type" value="Genomic_DNA"/>
</dbReference>
<evidence type="ECO:0000313" key="3">
    <source>
        <dbReference type="Proteomes" id="UP001214441"/>
    </source>
</evidence>
<comment type="caution">
    <text evidence="2">The sequence shown here is derived from an EMBL/GenBank/DDBJ whole genome shotgun (WGS) entry which is preliminary data.</text>
</comment>
<reference evidence="2 3" key="1">
    <citation type="submission" date="2023-05" db="EMBL/GenBank/DDBJ databases">
        <title>Streptantibioticus silvisoli sp. nov., acidotolerant actinomycetes 1 from pine litter.</title>
        <authorList>
            <person name="Swiecimska M."/>
            <person name="Golinska P."/>
            <person name="Sangal V."/>
            <person name="Wachnowicz B."/>
            <person name="Goodfellow M."/>
        </authorList>
    </citation>
    <scope>NUCLEOTIDE SEQUENCE [LARGE SCALE GENOMIC DNA]</scope>
    <source>
        <strain evidence="2 3">DSM 42109</strain>
    </source>
</reference>
<dbReference type="RefSeq" id="WP_274041845.1">
    <property type="nucleotide sequence ID" value="NZ_JANCPR020000041.1"/>
</dbReference>
<gene>
    <name evidence="2" type="ORF">NMN56_032090</name>
</gene>
<evidence type="ECO:0000313" key="2">
    <source>
        <dbReference type="EMBL" id="MDJ1136509.1"/>
    </source>
</evidence>
<proteinExistence type="predicted"/>
<evidence type="ECO:0000256" key="1">
    <source>
        <dbReference type="SAM" id="MobiDB-lite"/>
    </source>
</evidence>
<feature type="region of interest" description="Disordered" evidence="1">
    <location>
        <begin position="1"/>
        <end position="34"/>
    </location>
</feature>
<name>A0ABT7A662_9ACTN</name>